<keyword evidence="3" id="KW-1185">Reference proteome</keyword>
<feature type="non-terminal residue" evidence="2">
    <location>
        <position position="1"/>
    </location>
</feature>
<reference evidence="2" key="1">
    <citation type="submission" date="2023-10" db="EMBL/GenBank/DDBJ databases">
        <authorList>
            <person name="Chen Y."/>
            <person name="Shah S."/>
            <person name="Dougan E. K."/>
            <person name="Thang M."/>
            <person name="Chan C."/>
        </authorList>
    </citation>
    <scope>NUCLEOTIDE SEQUENCE [LARGE SCALE GENOMIC DNA]</scope>
</reference>
<protein>
    <recommendedName>
        <fullName evidence="4">RNA helicase</fullName>
    </recommendedName>
</protein>
<sequence length="113" mass="12362">GPQRPPGTRGRRQAPEARLFRLLGRLGRRERHAVILRCFTEPQRRALERWILTERPEASAGARAKSRSRSTSAAPPRAPRSRSGVCGVEGHLRAGVLTYRASAAAGPFRVTAG</sequence>
<name>A0ABN9SXM2_9DINO</name>
<dbReference type="Proteomes" id="UP001189429">
    <property type="component" value="Unassembled WGS sequence"/>
</dbReference>
<feature type="region of interest" description="Disordered" evidence="1">
    <location>
        <begin position="54"/>
        <end position="86"/>
    </location>
</feature>
<organism evidence="2 3">
    <name type="scientific">Prorocentrum cordatum</name>
    <dbReference type="NCBI Taxonomy" id="2364126"/>
    <lineage>
        <taxon>Eukaryota</taxon>
        <taxon>Sar</taxon>
        <taxon>Alveolata</taxon>
        <taxon>Dinophyceae</taxon>
        <taxon>Prorocentrales</taxon>
        <taxon>Prorocentraceae</taxon>
        <taxon>Prorocentrum</taxon>
    </lineage>
</organism>
<evidence type="ECO:0000256" key="1">
    <source>
        <dbReference type="SAM" id="MobiDB-lite"/>
    </source>
</evidence>
<evidence type="ECO:0000313" key="2">
    <source>
        <dbReference type="EMBL" id="CAK0837212.1"/>
    </source>
</evidence>
<evidence type="ECO:0008006" key="4">
    <source>
        <dbReference type="Google" id="ProtNLM"/>
    </source>
</evidence>
<dbReference type="EMBL" id="CAUYUJ010014102">
    <property type="protein sequence ID" value="CAK0837212.1"/>
    <property type="molecule type" value="Genomic_DNA"/>
</dbReference>
<evidence type="ECO:0000313" key="3">
    <source>
        <dbReference type="Proteomes" id="UP001189429"/>
    </source>
</evidence>
<gene>
    <name evidence="2" type="ORF">PCOR1329_LOCUS33474</name>
</gene>
<feature type="non-terminal residue" evidence="2">
    <location>
        <position position="113"/>
    </location>
</feature>
<feature type="compositionally biased region" description="Low complexity" evidence="1">
    <location>
        <begin position="58"/>
        <end position="75"/>
    </location>
</feature>
<proteinExistence type="predicted"/>
<accession>A0ABN9SXM2</accession>
<comment type="caution">
    <text evidence="2">The sequence shown here is derived from an EMBL/GenBank/DDBJ whole genome shotgun (WGS) entry which is preliminary data.</text>
</comment>